<accession>A0ABN0NXY8</accession>
<keyword evidence="3" id="KW-1185">Reference proteome</keyword>
<gene>
    <name evidence="2" type="ORF">HMPREF9193_01528</name>
</gene>
<evidence type="ECO:0000256" key="1">
    <source>
        <dbReference type="PROSITE-ProRule" id="PRU00339"/>
    </source>
</evidence>
<comment type="caution">
    <text evidence="2">The sequence shown here is derived from an EMBL/GenBank/DDBJ whole genome shotgun (WGS) entry which is preliminary data.</text>
</comment>
<sequence>MSTQAETGLTAAFNALTEGNPRKAKAVLEHTLSNDLENGEVIFALKCANFWCVILEEAQLTETAYRKGEMLLEQWKRFTAFIGEEAKRHEQAVYAVKKGVFSLALENYQRMLNEKNKTLKAEMLYKTGLCHKLLGNYETAIRFFQDANTLQPNSADIFAELADCYALCGEEKTAKVLFREAFFIEPQQVDNSFLESELFCRLAERTQKAGYSGQALQEWLPVYGVLYGVFNIKRELRALEAGKLKQAVFALENELKEAESQTELLVPRLINHYFWLIDHYNTTNSERARINETLLKIKLLDSSIYDMYTV</sequence>
<evidence type="ECO:0000313" key="2">
    <source>
        <dbReference type="EMBL" id="ERJ92368.1"/>
    </source>
</evidence>
<dbReference type="Pfam" id="PF13181">
    <property type="entry name" value="TPR_8"/>
    <property type="match status" value="1"/>
</dbReference>
<evidence type="ECO:0000313" key="3">
    <source>
        <dbReference type="Proteomes" id="UP000016649"/>
    </source>
</evidence>
<protein>
    <submittedName>
        <fullName evidence="2">Tetratricopeptide repeat protein</fullName>
    </submittedName>
</protein>
<name>A0ABN0NXY8_TRELE</name>
<dbReference type="RefSeq" id="WP_021687730.1">
    <property type="nucleotide sequence ID" value="NZ_KI260569.1"/>
</dbReference>
<proteinExistence type="predicted"/>
<dbReference type="InterPro" id="IPR011990">
    <property type="entry name" value="TPR-like_helical_dom_sf"/>
</dbReference>
<dbReference type="EMBL" id="AWVH01000037">
    <property type="protein sequence ID" value="ERJ92368.1"/>
    <property type="molecule type" value="Genomic_DNA"/>
</dbReference>
<reference evidence="2 3" key="1">
    <citation type="submission" date="2013-08" db="EMBL/GenBank/DDBJ databases">
        <authorList>
            <person name="Weinstock G."/>
            <person name="Sodergren E."/>
            <person name="Wylie T."/>
            <person name="Fulton L."/>
            <person name="Fulton R."/>
            <person name="Fronick C."/>
            <person name="O'Laughlin M."/>
            <person name="Godfrey J."/>
            <person name="Miner T."/>
            <person name="Herter B."/>
            <person name="Appelbaum E."/>
            <person name="Cordes M."/>
            <person name="Lek S."/>
            <person name="Wollam A."/>
            <person name="Pepin K.H."/>
            <person name="Palsikar V.B."/>
            <person name="Mitreva M."/>
            <person name="Wilson R.K."/>
        </authorList>
    </citation>
    <scope>NUCLEOTIDE SEQUENCE [LARGE SCALE GENOMIC DNA]</scope>
    <source>
        <strain evidence="2 3">ATCC 700332</strain>
    </source>
</reference>
<dbReference type="InterPro" id="IPR019734">
    <property type="entry name" value="TPR_rpt"/>
</dbReference>
<keyword evidence="1" id="KW-0802">TPR repeat</keyword>
<dbReference type="Proteomes" id="UP000016649">
    <property type="component" value="Unassembled WGS sequence"/>
</dbReference>
<dbReference type="SMART" id="SM00028">
    <property type="entry name" value="TPR"/>
    <property type="match status" value="2"/>
</dbReference>
<dbReference type="PROSITE" id="PS50005">
    <property type="entry name" value="TPR"/>
    <property type="match status" value="1"/>
</dbReference>
<feature type="repeat" description="TPR" evidence="1">
    <location>
        <begin position="121"/>
        <end position="154"/>
    </location>
</feature>
<organism evidence="2 3">
    <name type="scientific">Treponema lecithinolyticum ATCC 700332</name>
    <dbReference type="NCBI Taxonomy" id="1321815"/>
    <lineage>
        <taxon>Bacteria</taxon>
        <taxon>Pseudomonadati</taxon>
        <taxon>Spirochaetota</taxon>
        <taxon>Spirochaetia</taxon>
        <taxon>Spirochaetales</taxon>
        <taxon>Treponemataceae</taxon>
        <taxon>Treponema</taxon>
    </lineage>
</organism>
<dbReference type="SUPFAM" id="SSF48452">
    <property type="entry name" value="TPR-like"/>
    <property type="match status" value="1"/>
</dbReference>
<dbReference type="Gene3D" id="1.25.40.10">
    <property type="entry name" value="Tetratricopeptide repeat domain"/>
    <property type="match status" value="1"/>
</dbReference>